<dbReference type="InterPro" id="IPR000014">
    <property type="entry name" value="PAS"/>
</dbReference>
<dbReference type="CDD" id="cd00130">
    <property type="entry name" value="PAS"/>
    <property type="match status" value="1"/>
</dbReference>
<dbReference type="InterPro" id="IPR003594">
    <property type="entry name" value="HATPase_dom"/>
</dbReference>
<comment type="caution">
    <text evidence="8">The sequence shown here is derived from an EMBL/GenBank/DDBJ whole genome shotgun (WGS) entry which is preliminary data.</text>
</comment>
<dbReference type="InterPro" id="IPR036097">
    <property type="entry name" value="HisK_dim/P_sf"/>
</dbReference>
<dbReference type="PANTHER" id="PTHR43065">
    <property type="entry name" value="SENSOR HISTIDINE KINASE"/>
    <property type="match status" value="1"/>
</dbReference>
<dbReference type="SMART" id="SM00091">
    <property type="entry name" value="PAS"/>
    <property type="match status" value="1"/>
</dbReference>
<proteinExistence type="predicted"/>
<dbReference type="PROSITE" id="PS50109">
    <property type="entry name" value="HIS_KIN"/>
    <property type="match status" value="1"/>
</dbReference>
<evidence type="ECO:0000259" key="6">
    <source>
        <dbReference type="PROSITE" id="PS50110"/>
    </source>
</evidence>
<comment type="catalytic activity">
    <reaction evidence="1">
        <text>ATP + protein L-histidine = ADP + protein N-phospho-L-histidine.</text>
        <dbReference type="EC" id="2.7.13.3"/>
    </reaction>
</comment>
<dbReference type="InterPro" id="IPR035965">
    <property type="entry name" value="PAS-like_dom_sf"/>
</dbReference>
<dbReference type="InterPro" id="IPR036890">
    <property type="entry name" value="HATPase_C_sf"/>
</dbReference>
<dbReference type="Gene3D" id="1.10.287.130">
    <property type="match status" value="1"/>
</dbReference>
<dbReference type="PANTHER" id="PTHR43065:SF42">
    <property type="entry name" value="TWO-COMPONENT SENSOR PPRA"/>
    <property type="match status" value="1"/>
</dbReference>
<dbReference type="InterPro" id="IPR005467">
    <property type="entry name" value="His_kinase_dom"/>
</dbReference>
<dbReference type="SUPFAM" id="SSF52172">
    <property type="entry name" value="CheY-like"/>
    <property type="match status" value="1"/>
</dbReference>
<protein>
    <recommendedName>
        <fullName evidence="2">histidine kinase</fullName>
        <ecNumber evidence="2">2.7.13.3</ecNumber>
    </recommendedName>
</protein>
<dbReference type="RefSeq" id="WP_377050194.1">
    <property type="nucleotide sequence ID" value="NZ_JBHLVZ010000023.1"/>
</dbReference>
<evidence type="ECO:0000256" key="3">
    <source>
        <dbReference type="ARBA" id="ARBA00022553"/>
    </source>
</evidence>
<dbReference type="Gene3D" id="3.30.565.10">
    <property type="entry name" value="Histidine kinase-like ATPase, C-terminal domain"/>
    <property type="match status" value="1"/>
</dbReference>
<evidence type="ECO:0000313" key="9">
    <source>
        <dbReference type="Proteomes" id="UP001589789"/>
    </source>
</evidence>
<dbReference type="Pfam" id="PF12860">
    <property type="entry name" value="PAS_7"/>
    <property type="match status" value="1"/>
</dbReference>
<organism evidence="8 9">
    <name type="scientific">Muricoccus vinaceus</name>
    <dbReference type="NCBI Taxonomy" id="424704"/>
    <lineage>
        <taxon>Bacteria</taxon>
        <taxon>Pseudomonadati</taxon>
        <taxon>Pseudomonadota</taxon>
        <taxon>Alphaproteobacteria</taxon>
        <taxon>Acetobacterales</taxon>
        <taxon>Roseomonadaceae</taxon>
        <taxon>Muricoccus</taxon>
    </lineage>
</organism>
<dbReference type="PRINTS" id="PR00344">
    <property type="entry name" value="BCTRLSENSOR"/>
</dbReference>
<accession>A0ABV6ITI8</accession>
<evidence type="ECO:0000256" key="2">
    <source>
        <dbReference type="ARBA" id="ARBA00012438"/>
    </source>
</evidence>
<sequence length="576" mass="60968">MDLLSAAGRRLRRGRSLAPAEVVEGGLSGVPAANGPAGMAPATAGSVAVSAAPDSRDSKADRLEAVLSGMTDGVMMIDAELRLVEWNARFPDFTGIPKDLLRVGLPMEEILRAQAQAGEFGEVNVEAEVARRLERLRTGASSGTIERRRPDGRVMELRRNPLADGGFVTLYTDITARRQAEDQLRQAQKMEAIGHLTGGVAHDFNNLLMVILGNLDRAERSLRDLDLDRVGRGIEQARSGAQRAAALTQRLLAISRRQAREPRPVDVNALITGMADLIRQSTAGSNAVEFTLADCPWVVLADPHQFEIALLNLVINARDAMPHGGAVLVESAKVRRGGPGAPDPIPIPGDEFMRVTVRDTGAGMSPEVAARACEPFFTTKEPGKGTGLGLYQVVDFVTQAGGHLVIDSQFRAGTAVTILIPRLLVPMPDGVQAWPGDADRLIGHGEAVLVVEDEPDILSCTTEGLEALGYHALGARDASTALTVLETRPDVALLFTDLVLPGITGRQLAAEASRRWPGLAVLTTSGGPAEAPPEEGAPPASYISKPYQLPGLSKAIRAVLDTRVAVPARPAEGGGS</sequence>
<dbReference type="CDD" id="cd00082">
    <property type="entry name" value="HisKA"/>
    <property type="match status" value="1"/>
</dbReference>
<evidence type="ECO:0000259" key="5">
    <source>
        <dbReference type="PROSITE" id="PS50109"/>
    </source>
</evidence>
<dbReference type="Pfam" id="PF00072">
    <property type="entry name" value="Response_reg"/>
    <property type="match status" value="1"/>
</dbReference>
<evidence type="ECO:0000256" key="1">
    <source>
        <dbReference type="ARBA" id="ARBA00000085"/>
    </source>
</evidence>
<dbReference type="SUPFAM" id="SSF47384">
    <property type="entry name" value="Homodimeric domain of signal transducing histidine kinase"/>
    <property type="match status" value="1"/>
</dbReference>
<evidence type="ECO:0000259" key="7">
    <source>
        <dbReference type="PROSITE" id="PS50112"/>
    </source>
</evidence>
<feature type="domain" description="Histidine kinase" evidence="5">
    <location>
        <begin position="199"/>
        <end position="424"/>
    </location>
</feature>
<dbReference type="InterPro" id="IPR003661">
    <property type="entry name" value="HisK_dim/P_dom"/>
</dbReference>
<dbReference type="InterPro" id="IPR011006">
    <property type="entry name" value="CheY-like_superfamily"/>
</dbReference>
<feature type="domain" description="Response regulatory" evidence="6">
    <location>
        <begin position="447"/>
        <end position="560"/>
    </location>
</feature>
<dbReference type="SUPFAM" id="SSF55874">
    <property type="entry name" value="ATPase domain of HSP90 chaperone/DNA topoisomerase II/histidine kinase"/>
    <property type="match status" value="1"/>
</dbReference>
<feature type="domain" description="PAS" evidence="7">
    <location>
        <begin position="59"/>
        <end position="99"/>
    </location>
</feature>
<dbReference type="EMBL" id="JBHLVZ010000023">
    <property type="protein sequence ID" value="MFC0386050.1"/>
    <property type="molecule type" value="Genomic_DNA"/>
</dbReference>
<reference evidence="8 9" key="1">
    <citation type="submission" date="2024-09" db="EMBL/GenBank/DDBJ databases">
        <authorList>
            <person name="Sun Q."/>
            <person name="Mori K."/>
        </authorList>
    </citation>
    <scope>NUCLEOTIDE SEQUENCE [LARGE SCALE GENOMIC DNA]</scope>
    <source>
        <strain evidence="8 9">CCM 7468</strain>
    </source>
</reference>
<dbReference type="SUPFAM" id="SSF55785">
    <property type="entry name" value="PYP-like sensor domain (PAS domain)"/>
    <property type="match status" value="1"/>
</dbReference>
<gene>
    <name evidence="8" type="ORF">ACFFIC_10920</name>
</gene>
<dbReference type="EC" id="2.7.13.3" evidence="2"/>
<keyword evidence="9" id="KW-1185">Reference proteome</keyword>
<dbReference type="InterPro" id="IPR004358">
    <property type="entry name" value="Sig_transdc_His_kin-like_C"/>
</dbReference>
<keyword evidence="3 4" id="KW-0597">Phosphoprotein</keyword>
<evidence type="ECO:0000313" key="8">
    <source>
        <dbReference type="EMBL" id="MFC0386050.1"/>
    </source>
</evidence>
<dbReference type="Gene3D" id="3.30.450.20">
    <property type="entry name" value="PAS domain"/>
    <property type="match status" value="1"/>
</dbReference>
<feature type="modified residue" description="4-aspartylphosphate" evidence="4">
    <location>
        <position position="497"/>
    </location>
</feature>
<dbReference type="SMART" id="SM00388">
    <property type="entry name" value="HisKA"/>
    <property type="match status" value="1"/>
</dbReference>
<dbReference type="PROSITE" id="PS50110">
    <property type="entry name" value="RESPONSE_REGULATORY"/>
    <property type="match status" value="1"/>
</dbReference>
<dbReference type="Pfam" id="PF02518">
    <property type="entry name" value="HATPase_c"/>
    <property type="match status" value="1"/>
</dbReference>
<name>A0ABV6ITI8_9PROT</name>
<dbReference type="SMART" id="SM00387">
    <property type="entry name" value="HATPase_c"/>
    <property type="match status" value="1"/>
</dbReference>
<dbReference type="InterPro" id="IPR001789">
    <property type="entry name" value="Sig_transdc_resp-reg_receiver"/>
</dbReference>
<dbReference type="PROSITE" id="PS50112">
    <property type="entry name" value="PAS"/>
    <property type="match status" value="1"/>
</dbReference>
<evidence type="ECO:0000256" key="4">
    <source>
        <dbReference type="PROSITE-ProRule" id="PRU00169"/>
    </source>
</evidence>
<dbReference type="SMART" id="SM00448">
    <property type="entry name" value="REC"/>
    <property type="match status" value="1"/>
</dbReference>
<dbReference type="Gene3D" id="3.40.50.2300">
    <property type="match status" value="1"/>
</dbReference>
<dbReference type="Proteomes" id="UP001589789">
    <property type="component" value="Unassembled WGS sequence"/>
</dbReference>